<keyword evidence="3" id="KW-0812">Transmembrane</keyword>
<gene>
    <name evidence="4" type="ORF">FPE_LOCUS4637</name>
</gene>
<feature type="transmembrane region" description="Helical" evidence="3">
    <location>
        <begin position="303"/>
        <end position="321"/>
    </location>
</feature>
<dbReference type="Gene3D" id="1.25.40.10">
    <property type="entry name" value="Tetratricopeptide repeat domain"/>
    <property type="match status" value="3"/>
</dbReference>
<dbReference type="PANTHER" id="PTHR47926">
    <property type="entry name" value="PENTATRICOPEPTIDE REPEAT-CONTAINING PROTEIN"/>
    <property type="match status" value="1"/>
</dbReference>
<dbReference type="InterPro" id="IPR011990">
    <property type="entry name" value="TPR-like_helical_dom_sf"/>
</dbReference>
<dbReference type="Pfam" id="PF01535">
    <property type="entry name" value="PPR"/>
    <property type="match status" value="2"/>
</dbReference>
<name>A0AAD1YYM2_9LAMI</name>
<dbReference type="GO" id="GO:0009451">
    <property type="term" value="P:RNA modification"/>
    <property type="evidence" value="ECO:0007669"/>
    <property type="project" value="InterPro"/>
</dbReference>
<reference evidence="4" key="1">
    <citation type="submission" date="2023-05" db="EMBL/GenBank/DDBJ databases">
        <authorList>
            <person name="Huff M."/>
        </authorList>
    </citation>
    <scope>NUCLEOTIDE SEQUENCE</scope>
</reference>
<proteinExistence type="predicted"/>
<protein>
    <recommendedName>
        <fullName evidence="6">Pentatricopeptide repeat-containing protein</fullName>
    </recommendedName>
</protein>
<evidence type="ECO:0000256" key="3">
    <source>
        <dbReference type="SAM" id="Phobius"/>
    </source>
</evidence>
<evidence type="ECO:0000313" key="5">
    <source>
        <dbReference type="Proteomes" id="UP000834106"/>
    </source>
</evidence>
<dbReference type="AlphaFoldDB" id="A0AAD1YYM2"/>
<sequence length="332" mass="36953">MWKQANWWQQVAECNSQATQSLKLDFSLAYKEAILSNIVFLLGDVNYERKYKTILWNQIIGAYAWDGPFEKAIDLYCAMVDSGVVPTKFTYPFGLKACSALQDVENGVKVHGHVKRLDLGCDGFSLHGLCWDAMRLVLEMQKMGVNPNSSTVVAILPAIGEAGRWKEGKAIHGFCLRRGLDGEEVAGTGLLDVYEKCGWLVYAKRIFGALGLKNEITWTAMIGACVTCDATREGLDLFQKMRVEVAVSPSPIILATVIRGCAKLNDLNIGRQIYCYTIKMGYHCDLTFVTGSSSLRMYWSERVVVSFAGLVSMSLTIELYLDLMVTMYPKAV</sequence>
<dbReference type="InterPro" id="IPR002885">
    <property type="entry name" value="PPR_rpt"/>
</dbReference>
<dbReference type="Pfam" id="PF13041">
    <property type="entry name" value="PPR_2"/>
    <property type="match status" value="1"/>
</dbReference>
<dbReference type="GO" id="GO:0003723">
    <property type="term" value="F:RNA binding"/>
    <property type="evidence" value="ECO:0007669"/>
    <property type="project" value="InterPro"/>
</dbReference>
<evidence type="ECO:0000256" key="1">
    <source>
        <dbReference type="ARBA" id="ARBA00022737"/>
    </source>
</evidence>
<keyword evidence="3" id="KW-0472">Membrane</keyword>
<evidence type="ECO:0000256" key="2">
    <source>
        <dbReference type="PROSITE-ProRule" id="PRU00708"/>
    </source>
</evidence>
<dbReference type="PROSITE" id="PS51375">
    <property type="entry name" value="PPR"/>
    <property type="match status" value="1"/>
</dbReference>
<evidence type="ECO:0008006" key="6">
    <source>
        <dbReference type="Google" id="ProtNLM"/>
    </source>
</evidence>
<keyword evidence="5" id="KW-1185">Reference proteome</keyword>
<dbReference type="PANTHER" id="PTHR47926:SF427">
    <property type="entry name" value="TETRATRICOPEPTIDE-LIKE HELICAL DOMAIN SUPERFAMILY"/>
    <property type="match status" value="1"/>
</dbReference>
<organism evidence="4 5">
    <name type="scientific">Fraxinus pennsylvanica</name>
    <dbReference type="NCBI Taxonomy" id="56036"/>
    <lineage>
        <taxon>Eukaryota</taxon>
        <taxon>Viridiplantae</taxon>
        <taxon>Streptophyta</taxon>
        <taxon>Embryophyta</taxon>
        <taxon>Tracheophyta</taxon>
        <taxon>Spermatophyta</taxon>
        <taxon>Magnoliopsida</taxon>
        <taxon>eudicotyledons</taxon>
        <taxon>Gunneridae</taxon>
        <taxon>Pentapetalae</taxon>
        <taxon>asterids</taxon>
        <taxon>lamiids</taxon>
        <taxon>Lamiales</taxon>
        <taxon>Oleaceae</taxon>
        <taxon>Oleeae</taxon>
        <taxon>Fraxinus</taxon>
    </lineage>
</organism>
<accession>A0AAD1YYM2</accession>
<dbReference type="InterPro" id="IPR046960">
    <property type="entry name" value="PPR_At4g14850-like_plant"/>
</dbReference>
<dbReference type="FunFam" id="1.25.40.10:FF:001822">
    <property type="entry name" value="Pentatricopeptide repeat-containing family protein"/>
    <property type="match status" value="1"/>
</dbReference>
<dbReference type="NCBIfam" id="TIGR00756">
    <property type="entry name" value="PPR"/>
    <property type="match status" value="1"/>
</dbReference>
<evidence type="ECO:0000313" key="4">
    <source>
        <dbReference type="EMBL" id="CAI9757207.1"/>
    </source>
</evidence>
<keyword evidence="3" id="KW-1133">Transmembrane helix</keyword>
<keyword evidence="1" id="KW-0677">Repeat</keyword>
<dbReference type="EMBL" id="OU503037">
    <property type="protein sequence ID" value="CAI9757207.1"/>
    <property type="molecule type" value="Genomic_DNA"/>
</dbReference>
<feature type="repeat" description="PPR" evidence="2">
    <location>
        <begin position="52"/>
        <end position="86"/>
    </location>
</feature>
<dbReference type="Proteomes" id="UP000834106">
    <property type="component" value="Chromosome 2"/>
</dbReference>